<evidence type="ECO:0000259" key="2">
    <source>
        <dbReference type="Pfam" id="PF00561"/>
    </source>
</evidence>
<keyword evidence="1" id="KW-0812">Transmembrane</keyword>
<evidence type="ECO:0000313" key="4">
    <source>
        <dbReference type="Proteomes" id="UP000324159"/>
    </source>
</evidence>
<evidence type="ECO:0000256" key="1">
    <source>
        <dbReference type="SAM" id="Phobius"/>
    </source>
</evidence>
<dbReference type="PANTHER" id="PTHR37946">
    <property type="entry name" value="SLL1969 PROTEIN"/>
    <property type="match status" value="1"/>
</dbReference>
<comment type="caution">
    <text evidence="3">The sequence shown here is derived from an EMBL/GenBank/DDBJ whole genome shotgun (WGS) entry which is preliminary data.</text>
</comment>
<dbReference type="Pfam" id="PF00561">
    <property type="entry name" value="Abhydrolase_1"/>
    <property type="match status" value="1"/>
</dbReference>
<proteinExistence type="predicted"/>
<evidence type="ECO:0000313" key="3">
    <source>
        <dbReference type="EMBL" id="TYO98284.1"/>
    </source>
</evidence>
<dbReference type="EMBL" id="VNIB01000007">
    <property type="protein sequence ID" value="TYO98284.1"/>
    <property type="molecule type" value="Genomic_DNA"/>
</dbReference>
<protein>
    <submittedName>
        <fullName evidence="3">Triacylglycerol esterase/lipase EstA (Alpha/beta hydrolase family)</fullName>
    </submittedName>
</protein>
<sequence length="277" mass="31495">MNLLYTLFEILFGLTFLAVLLSCAIAWYESANLRPELMQERFAPRNLLRSLGLIVGETILLYLTLLSHPFGWLPLTEKPVRKTNKTPVLLLHGLFLNRACWWWLRLRLRMAGYRDIFSLNLSVWHDIEILTEMIAKKVDSLRLETGVDKVILIGHSMGGLLARNYIQRRGGAEKVKLCVLLGAPNHGSKLAPFALSPLARHLVPGSDFLRGLNEAAMPPEVRMVNILSPQDNMVLPWRLAELEGSERHELPWIGHNSLLYHPRALRPLLKALREVAP</sequence>
<dbReference type="PANTHER" id="PTHR37946:SF1">
    <property type="entry name" value="SLL1969 PROTEIN"/>
    <property type="match status" value="1"/>
</dbReference>
<dbReference type="Proteomes" id="UP000324159">
    <property type="component" value="Unassembled WGS sequence"/>
</dbReference>
<feature type="transmembrane region" description="Helical" evidence="1">
    <location>
        <begin position="6"/>
        <end position="27"/>
    </location>
</feature>
<dbReference type="AlphaFoldDB" id="A0A5D3WIJ6"/>
<gene>
    <name evidence="3" type="ORF">EDC39_10779</name>
</gene>
<dbReference type="GO" id="GO:0016787">
    <property type="term" value="F:hydrolase activity"/>
    <property type="evidence" value="ECO:0007669"/>
    <property type="project" value="UniProtKB-KW"/>
</dbReference>
<dbReference type="SUPFAM" id="SSF53474">
    <property type="entry name" value="alpha/beta-Hydrolases"/>
    <property type="match status" value="1"/>
</dbReference>
<keyword evidence="4" id="KW-1185">Reference proteome</keyword>
<keyword evidence="1" id="KW-1133">Transmembrane helix</keyword>
<dbReference type="Gene3D" id="3.40.50.1820">
    <property type="entry name" value="alpha/beta hydrolase"/>
    <property type="match status" value="1"/>
</dbReference>
<accession>A0A5D3WIJ6</accession>
<feature type="transmembrane region" description="Helical" evidence="1">
    <location>
        <begin position="47"/>
        <end position="66"/>
    </location>
</feature>
<reference evidence="3 4" key="1">
    <citation type="submission" date="2019-07" db="EMBL/GenBank/DDBJ databases">
        <title>Genomic Encyclopedia of Type Strains, Phase IV (KMG-IV): sequencing the most valuable type-strain genomes for metagenomic binning, comparative biology and taxonomic classification.</title>
        <authorList>
            <person name="Goeker M."/>
        </authorList>
    </citation>
    <scope>NUCLEOTIDE SEQUENCE [LARGE SCALE GENOMIC DNA]</scope>
    <source>
        <strain evidence="3 4">SS015</strain>
    </source>
</reference>
<feature type="domain" description="AB hydrolase-1" evidence="2">
    <location>
        <begin position="132"/>
        <end position="186"/>
    </location>
</feature>
<name>A0A5D3WIJ6_9BACT</name>
<dbReference type="OrthoDB" id="275181at2"/>
<dbReference type="InterPro" id="IPR000073">
    <property type="entry name" value="AB_hydrolase_1"/>
</dbReference>
<dbReference type="InterPro" id="IPR029058">
    <property type="entry name" value="AB_hydrolase_fold"/>
</dbReference>
<keyword evidence="1" id="KW-0472">Membrane</keyword>
<organism evidence="3 4">
    <name type="scientific">Geothermobacter ehrlichii</name>
    <dbReference type="NCBI Taxonomy" id="213224"/>
    <lineage>
        <taxon>Bacteria</taxon>
        <taxon>Pseudomonadati</taxon>
        <taxon>Thermodesulfobacteriota</taxon>
        <taxon>Desulfuromonadia</taxon>
        <taxon>Desulfuromonadales</taxon>
        <taxon>Geothermobacteraceae</taxon>
        <taxon>Geothermobacter</taxon>
    </lineage>
</organism>
<dbReference type="RefSeq" id="WP_148896054.1">
    <property type="nucleotide sequence ID" value="NZ_VNIB01000007.1"/>
</dbReference>
<keyword evidence="3" id="KW-0378">Hydrolase</keyword>